<evidence type="ECO:0000259" key="4">
    <source>
        <dbReference type="Pfam" id="PF00656"/>
    </source>
</evidence>
<dbReference type="GO" id="GO:0006508">
    <property type="term" value="P:proteolysis"/>
    <property type="evidence" value="ECO:0007669"/>
    <property type="project" value="InterPro"/>
</dbReference>
<keyword evidence="3" id="KW-0645">Protease</keyword>
<dbReference type="AlphaFoldDB" id="A0A2H3CNN6"/>
<dbReference type="GO" id="GO:0006915">
    <property type="term" value="P:apoptotic process"/>
    <property type="evidence" value="ECO:0007669"/>
    <property type="project" value="UniProtKB-KW"/>
</dbReference>
<dbReference type="InterPro" id="IPR029030">
    <property type="entry name" value="Caspase-like_dom_sf"/>
</dbReference>
<name>A0A2H3CNN6_ARMGA</name>
<keyword evidence="3" id="KW-0788">Thiol protease</keyword>
<reference evidence="6" key="1">
    <citation type="journal article" date="2017" name="Nat. Ecol. Evol.">
        <title>Genome expansion and lineage-specific genetic innovations in the forest pathogenic fungi Armillaria.</title>
        <authorList>
            <person name="Sipos G."/>
            <person name="Prasanna A.N."/>
            <person name="Walter M.C."/>
            <person name="O'Connor E."/>
            <person name="Balint B."/>
            <person name="Krizsan K."/>
            <person name="Kiss B."/>
            <person name="Hess J."/>
            <person name="Varga T."/>
            <person name="Slot J."/>
            <person name="Riley R."/>
            <person name="Boka B."/>
            <person name="Rigling D."/>
            <person name="Barry K."/>
            <person name="Lee J."/>
            <person name="Mihaltcheva S."/>
            <person name="LaButti K."/>
            <person name="Lipzen A."/>
            <person name="Waldron R."/>
            <person name="Moloney N.M."/>
            <person name="Sperisen C."/>
            <person name="Kredics L."/>
            <person name="Vagvoelgyi C."/>
            <person name="Patrignani A."/>
            <person name="Fitzpatrick D."/>
            <person name="Nagy I."/>
            <person name="Doyle S."/>
            <person name="Anderson J.B."/>
            <person name="Grigoriev I.V."/>
            <person name="Gueldener U."/>
            <person name="Muensterkoetter M."/>
            <person name="Nagy L.G."/>
        </authorList>
    </citation>
    <scope>NUCLEOTIDE SEQUENCE [LARGE SCALE GENOMIC DNA]</scope>
    <source>
        <strain evidence="6">Ar21-2</strain>
    </source>
</reference>
<dbReference type="Proteomes" id="UP000217790">
    <property type="component" value="Unassembled WGS sequence"/>
</dbReference>
<dbReference type="Gene3D" id="3.40.50.1460">
    <property type="match status" value="1"/>
</dbReference>
<feature type="domain" description="Peptidase C14 caspase" evidence="4">
    <location>
        <begin position="58"/>
        <end position="299"/>
    </location>
</feature>
<dbReference type="GO" id="GO:0005737">
    <property type="term" value="C:cytoplasm"/>
    <property type="evidence" value="ECO:0007669"/>
    <property type="project" value="TreeGrafter"/>
</dbReference>
<dbReference type="InterPro" id="IPR050452">
    <property type="entry name" value="Metacaspase"/>
</dbReference>
<dbReference type="Pfam" id="PF00656">
    <property type="entry name" value="Peptidase_C14"/>
    <property type="match status" value="1"/>
</dbReference>
<evidence type="ECO:0000256" key="3">
    <source>
        <dbReference type="ARBA" id="ARBA00022807"/>
    </source>
</evidence>
<keyword evidence="6" id="KW-1185">Reference proteome</keyword>
<evidence type="ECO:0000256" key="1">
    <source>
        <dbReference type="ARBA" id="ARBA00009005"/>
    </source>
</evidence>
<keyword evidence="3" id="KW-0378">Hydrolase</keyword>
<protein>
    <recommendedName>
        <fullName evidence="4">Peptidase C14 caspase domain-containing protein</fullName>
    </recommendedName>
</protein>
<gene>
    <name evidence="5" type="ORF">ARMGADRAFT_1036873</name>
</gene>
<dbReference type="PANTHER" id="PTHR48104">
    <property type="entry name" value="METACASPASE-4"/>
    <property type="match status" value="1"/>
</dbReference>
<dbReference type="PANTHER" id="PTHR48104:SF30">
    <property type="entry name" value="METACASPASE-1"/>
    <property type="match status" value="1"/>
</dbReference>
<dbReference type="InterPro" id="IPR011600">
    <property type="entry name" value="Pept_C14_caspase"/>
</dbReference>
<comment type="similarity">
    <text evidence="1">Belongs to the peptidase C14B family.</text>
</comment>
<proteinExistence type="inferred from homology"/>
<evidence type="ECO:0000313" key="5">
    <source>
        <dbReference type="EMBL" id="PBK84635.1"/>
    </source>
</evidence>
<evidence type="ECO:0000313" key="6">
    <source>
        <dbReference type="Proteomes" id="UP000217790"/>
    </source>
</evidence>
<organism evidence="5 6">
    <name type="scientific">Armillaria gallica</name>
    <name type="common">Bulbous honey fungus</name>
    <name type="synonym">Armillaria bulbosa</name>
    <dbReference type="NCBI Taxonomy" id="47427"/>
    <lineage>
        <taxon>Eukaryota</taxon>
        <taxon>Fungi</taxon>
        <taxon>Dikarya</taxon>
        <taxon>Basidiomycota</taxon>
        <taxon>Agaricomycotina</taxon>
        <taxon>Agaricomycetes</taxon>
        <taxon>Agaricomycetidae</taxon>
        <taxon>Agaricales</taxon>
        <taxon>Marasmiineae</taxon>
        <taxon>Physalacriaceae</taxon>
        <taxon>Armillaria</taxon>
    </lineage>
</organism>
<dbReference type="OrthoDB" id="2855197at2759"/>
<sequence>MFDFLLERGLPAAVLDALLNSPSKIAGSLEHASMEKARQTHVSLDRELPAGYPPTTRCYALLIGVNHYDDNPLDGCINDVQAMQDFLISHYHFSASDVVTMTDNSPLLLPTRSNILRQLHDMVRNAQEGDSLTIYYAGHGTRYSESIYTTVSSMEEDVVDAICPLDRGKIVDGEMVMDITNRDLCEILSEARANVTLVLDCCHGGSFIDVQNCRSGKVRYANPLLAMGRTLFQRNPTARIHHNGTVAPYVLLQACQSFQVAFEGCPGNSPTHGNFTRALVDALKVDVERTMSYKDLLSHIGPLPLQTPVLCGDGYADRLWGACDIMEK</sequence>
<keyword evidence="2" id="KW-0053">Apoptosis</keyword>
<evidence type="ECO:0000256" key="2">
    <source>
        <dbReference type="ARBA" id="ARBA00022703"/>
    </source>
</evidence>
<dbReference type="GO" id="GO:0004197">
    <property type="term" value="F:cysteine-type endopeptidase activity"/>
    <property type="evidence" value="ECO:0007669"/>
    <property type="project" value="InterPro"/>
</dbReference>
<dbReference type="EMBL" id="KZ293696">
    <property type="protein sequence ID" value="PBK84635.1"/>
    <property type="molecule type" value="Genomic_DNA"/>
</dbReference>
<dbReference type="InParanoid" id="A0A2H3CNN6"/>
<accession>A0A2H3CNN6</accession>
<dbReference type="SUPFAM" id="SSF52129">
    <property type="entry name" value="Caspase-like"/>
    <property type="match status" value="1"/>
</dbReference>